<evidence type="ECO:0000256" key="1">
    <source>
        <dbReference type="ARBA" id="ARBA00008898"/>
    </source>
</evidence>
<evidence type="ECO:0000256" key="2">
    <source>
        <dbReference type="ARBA" id="ARBA00023002"/>
    </source>
</evidence>
<dbReference type="PANTHER" id="PTHR30466:SF11">
    <property type="entry name" value="FLAVIN-DEPENDENT MONOOXYGENASE, REDUCTASE SUBUNIT HSAB"/>
    <property type="match status" value="1"/>
</dbReference>
<gene>
    <name evidence="4" type="ORF">Sviol_03730</name>
</gene>
<evidence type="ECO:0000313" key="4">
    <source>
        <dbReference type="EMBL" id="GHI35965.1"/>
    </source>
</evidence>
<sequence>MHGDSTSIAVQDHVTSDSFRSAVGSFCTGLTVISAIGPKGPVGFTCQAFSSLSLDPPRVLVSVGRTSTTWPHIKAAGRFCVNVLAADQMALSRRFARPGGDKYAGVGWSCPPGGSPRLDGACSWFECAIEAEFDAGDHLVVAARVLALDTDADRKPLLYHRGRYTSPGESMPGPA</sequence>
<feature type="domain" description="Flavin reductase like" evidence="3">
    <location>
        <begin position="23"/>
        <end position="166"/>
    </location>
</feature>
<keyword evidence="4" id="KW-0503">Monooxygenase</keyword>
<dbReference type="EMBL" id="BNDY01000002">
    <property type="protein sequence ID" value="GHI35965.1"/>
    <property type="molecule type" value="Genomic_DNA"/>
</dbReference>
<dbReference type="PANTHER" id="PTHR30466">
    <property type="entry name" value="FLAVIN REDUCTASE"/>
    <property type="match status" value="1"/>
</dbReference>
<dbReference type="InterPro" id="IPR012349">
    <property type="entry name" value="Split_barrel_FMN-bd"/>
</dbReference>
<organism evidence="4 5">
    <name type="scientific">Streptomyces violascens</name>
    <dbReference type="NCBI Taxonomy" id="67381"/>
    <lineage>
        <taxon>Bacteria</taxon>
        <taxon>Bacillati</taxon>
        <taxon>Actinomycetota</taxon>
        <taxon>Actinomycetes</taxon>
        <taxon>Kitasatosporales</taxon>
        <taxon>Streptomycetaceae</taxon>
        <taxon>Streptomyces</taxon>
    </lineage>
</organism>
<evidence type="ECO:0000259" key="3">
    <source>
        <dbReference type="SMART" id="SM00903"/>
    </source>
</evidence>
<dbReference type="Gene3D" id="2.30.110.10">
    <property type="entry name" value="Electron Transport, Fmn-binding Protein, Chain A"/>
    <property type="match status" value="1"/>
</dbReference>
<accession>A0ABQ3QFB2</accession>
<proteinExistence type="inferred from homology"/>
<dbReference type="GO" id="GO:0004497">
    <property type="term" value="F:monooxygenase activity"/>
    <property type="evidence" value="ECO:0007669"/>
    <property type="project" value="UniProtKB-KW"/>
</dbReference>
<dbReference type="InterPro" id="IPR002563">
    <property type="entry name" value="Flavin_Rdtase-like_dom"/>
</dbReference>
<dbReference type="SMART" id="SM00903">
    <property type="entry name" value="Flavin_Reduct"/>
    <property type="match status" value="1"/>
</dbReference>
<dbReference type="SUPFAM" id="SSF50475">
    <property type="entry name" value="FMN-binding split barrel"/>
    <property type="match status" value="1"/>
</dbReference>
<dbReference type="Pfam" id="PF01613">
    <property type="entry name" value="Flavin_Reduct"/>
    <property type="match status" value="1"/>
</dbReference>
<keyword evidence="2" id="KW-0560">Oxidoreductase</keyword>
<keyword evidence="5" id="KW-1185">Reference proteome</keyword>
<comment type="caution">
    <text evidence="4">The sequence shown here is derived from an EMBL/GenBank/DDBJ whole genome shotgun (WGS) entry which is preliminary data.</text>
</comment>
<evidence type="ECO:0000313" key="5">
    <source>
        <dbReference type="Proteomes" id="UP001050808"/>
    </source>
</evidence>
<comment type="similarity">
    <text evidence="1">Belongs to the non-flavoprotein flavin reductase family.</text>
</comment>
<reference evidence="4" key="1">
    <citation type="submission" date="2024-05" db="EMBL/GenBank/DDBJ databases">
        <title>Whole genome shotgun sequence of Streptomyces violascens NBRC 12920.</title>
        <authorList>
            <person name="Komaki H."/>
            <person name="Tamura T."/>
        </authorList>
    </citation>
    <scope>NUCLEOTIDE SEQUENCE</scope>
    <source>
        <strain evidence="4">NBRC 12920</strain>
    </source>
</reference>
<name>A0ABQ3QFB2_9ACTN</name>
<dbReference type="InterPro" id="IPR050268">
    <property type="entry name" value="NADH-dep_flavin_reductase"/>
</dbReference>
<protein>
    <submittedName>
        <fullName evidence="4">Monooxygenase</fullName>
    </submittedName>
</protein>
<dbReference type="Proteomes" id="UP001050808">
    <property type="component" value="Unassembled WGS sequence"/>
</dbReference>
<dbReference type="RefSeq" id="WP_226598621.1">
    <property type="nucleotide sequence ID" value="NZ_BMUA01000001.1"/>
</dbReference>